<dbReference type="PATRIC" id="fig|1286171.3.peg.1637"/>
<gene>
    <name evidence="1" type="ORF">EAL2_c16860</name>
</gene>
<dbReference type="KEGG" id="eac:EAL2_c16860"/>
<sequence length="44" mass="4893">MLEIQIYIKFREGKSSKGIGKSEPEIGESPAVMKLVKCIPEKSL</sequence>
<proteinExistence type="predicted"/>
<dbReference type="EMBL" id="CP007452">
    <property type="protein sequence ID" value="AHM56981.1"/>
    <property type="molecule type" value="Genomic_DNA"/>
</dbReference>
<accession>W8U7W8</accession>
<keyword evidence="2" id="KW-1185">Reference proteome</keyword>
<organism evidence="1 2">
    <name type="scientific">Peptoclostridium acidaminophilum DSM 3953</name>
    <dbReference type="NCBI Taxonomy" id="1286171"/>
    <lineage>
        <taxon>Bacteria</taxon>
        <taxon>Bacillati</taxon>
        <taxon>Bacillota</taxon>
        <taxon>Clostridia</taxon>
        <taxon>Peptostreptococcales</taxon>
        <taxon>Peptoclostridiaceae</taxon>
        <taxon>Peptoclostridium</taxon>
    </lineage>
</organism>
<dbReference type="STRING" id="1286171.EAL2_c16860"/>
<reference evidence="1 2" key="1">
    <citation type="journal article" date="2014" name="Genome Announc.">
        <title>Complete Genome Sequence of Amino Acid-Utilizing Eubacterium acidaminophilum al-2 (DSM 3953).</title>
        <authorList>
            <person name="Poehlein A."/>
            <person name="Andreesen J.R."/>
            <person name="Daniel R."/>
        </authorList>
    </citation>
    <scope>NUCLEOTIDE SEQUENCE [LARGE SCALE GENOMIC DNA]</scope>
    <source>
        <strain evidence="1 2">DSM 3953</strain>
    </source>
</reference>
<dbReference type="AlphaFoldDB" id="W8U7W8"/>
<protein>
    <submittedName>
        <fullName evidence="1">Uncharacterized protein</fullName>
    </submittedName>
</protein>
<name>W8U7W8_PEPAC</name>
<evidence type="ECO:0000313" key="1">
    <source>
        <dbReference type="EMBL" id="AHM56981.1"/>
    </source>
</evidence>
<dbReference type="HOGENOM" id="CLU_3216363_0_0_9"/>
<dbReference type="Proteomes" id="UP000019591">
    <property type="component" value="Chromosome"/>
</dbReference>
<evidence type="ECO:0000313" key="2">
    <source>
        <dbReference type="Proteomes" id="UP000019591"/>
    </source>
</evidence>